<feature type="region of interest" description="Disordered" evidence="4">
    <location>
        <begin position="317"/>
        <end position="369"/>
    </location>
</feature>
<protein>
    <recommendedName>
        <fullName evidence="5">UBA domain-containing protein</fullName>
    </recommendedName>
</protein>
<evidence type="ECO:0000256" key="1">
    <source>
        <dbReference type="ARBA" id="ARBA00022737"/>
    </source>
</evidence>
<feature type="compositionally biased region" description="Polar residues" evidence="4">
    <location>
        <begin position="138"/>
        <end position="162"/>
    </location>
</feature>
<dbReference type="GO" id="GO:0051879">
    <property type="term" value="F:Hsp90 protein binding"/>
    <property type="evidence" value="ECO:0007669"/>
    <property type="project" value="TreeGrafter"/>
</dbReference>
<dbReference type="EMBL" id="JABAYA010000023">
    <property type="protein sequence ID" value="KAF7729660.1"/>
    <property type="molecule type" value="Genomic_DNA"/>
</dbReference>
<dbReference type="InterPro" id="IPR011990">
    <property type="entry name" value="TPR-like_helical_dom_sf"/>
</dbReference>
<dbReference type="PROSITE" id="PS50005">
    <property type="entry name" value="TPR"/>
    <property type="match status" value="1"/>
</dbReference>
<evidence type="ECO:0000256" key="3">
    <source>
        <dbReference type="PROSITE-ProRule" id="PRU00339"/>
    </source>
</evidence>
<accession>A0A8H7ESP1</accession>
<proteinExistence type="predicted"/>
<comment type="caution">
    <text evidence="6">The sequence shown here is derived from an EMBL/GenBank/DDBJ whole genome shotgun (WGS) entry which is preliminary data.</text>
</comment>
<dbReference type="InterPro" id="IPR036869">
    <property type="entry name" value="J_dom_sf"/>
</dbReference>
<keyword evidence="7" id="KW-1185">Reference proteome</keyword>
<dbReference type="OrthoDB" id="1717591at2759"/>
<dbReference type="AlphaFoldDB" id="A0A8H7ESP1"/>
<evidence type="ECO:0000313" key="6">
    <source>
        <dbReference type="EMBL" id="KAF7729660.1"/>
    </source>
</evidence>
<dbReference type="Gene3D" id="1.10.8.10">
    <property type="entry name" value="DNA helicase RuvA subunit, C-terminal domain"/>
    <property type="match status" value="1"/>
</dbReference>
<evidence type="ECO:0000259" key="5">
    <source>
        <dbReference type="PROSITE" id="PS50030"/>
    </source>
</evidence>
<reference evidence="6" key="1">
    <citation type="submission" date="2020-01" db="EMBL/GenBank/DDBJ databases">
        <title>Genome Sequencing of Three Apophysomyces-Like Fungal Strains Confirms a Novel Fungal Genus in the Mucoromycota with divergent Burkholderia-like Endosymbiotic Bacteria.</title>
        <authorList>
            <person name="Stajich J.E."/>
            <person name="Macias A.M."/>
            <person name="Carter-House D."/>
            <person name="Lovett B."/>
            <person name="Kasson L.R."/>
            <person name="Berry K."/>
            <person name="Grigoriev I."/>
            <person name="Chang Y."/>
            <person name="Spatafora J."/>
            <person name="Kasson M.T."/>
        </authorList>
    </citation>
    <scope>NUCLEOTIDE SEQUENCE</scope>
    <source>
        <strain evidence="6">NRRL A-21654</strain>
    </source>
</reference>
<dbReference type="Proteomes" id="UP000605846">
    <property type="component" value="Unassembled WGS sequence"/>
</dbReference>
<feature type="region of interest" description="Disordered" evidence="4">
    <location>
        <begin position="469"/>
        <end position="551"/>
    </location>
</feature>
<feature type="region of interest" description="Disordered" evidence="4">
    <location>
        <begin position="409"/>
        <end position="440"/>
    </location>
</feature>
<feature type="region of interest" description="Disordered" evidence="4">
    <location>
        <begin position="1"/>
        <end position="113"/>
    </location>
</feature>
<sequence>MDDLLDLDWSGKSSPNSSIAHQGKGSSKATPAQEKKKDAFADLLGFPSSRQKESPPLSLAEQQRLAGQNATFTAISSTSPSPTIARTTATTPIPQKPSFPISQMPSPKSIYSAPLAPAKSKAANNFDSILSPFDKKTTTAQDTSNLPLNALRSQTSSTSSPVQNPPAEQWDFDLLESVNSAGSPAPSSIPAVSNVNSDAVDPFDVDFLTSTSNQSVQQLQTQQDMTTQEQEDNPLGILAEPVVKPHPSSSEEHVSELPGRSEIQPNPSSLEPKDDTLLAQLIDMGFELEAAKVALEATGGTDLQAAVDLLVQNSEAMRGQRQKDEGEVRGAVSANQIRNNVHQMRTTRGSDVGTPSSVGSGTEKSEDSFLQHKERIVAQATELGGLLYKNASMFVKTGRQRITKAVEDWQEQQRNMGQSQSRAPSRPKWMSESADDEPVESLDNVMEKFADDPDDEADVQLEQEQLRRKQMEEKRRMQEQQEIRRRQQEKQAMARKEQQKQQEEEVYVSPSRRRGIPSSGRSTPQVITEQKPTRPQPKRNERTRPLVQASPEALSIANAERQRGNEQYKLGQFGDAEASYSRAIEALPSGHDHLVLLSNNRALARLKIGEHKKCISDCDIAIEMARSGGDGSSESAGITIQWQEQIVKALHRKGEALEHLEKYKEALRVYEELRGLEGNQNAKLNHALTRCRKAIAPDVPKKKPAVPAKATSPPKKDNIHAIFEPALASQEINNSKAVAEMRAMASQQEAEEVERLEKVDAVNAKLLQWKAGKEQNLRALLATLDMLLWPGAQWSGTQMSELINPKRCKIIYLKAIGKVHPDKLPSSVTVEQRMLASGIFSTLNEAWDSFKAQNNL</sequence>
<evidence type="ECO:0000256" key="2">
    <source>
        <dbReference type="ARBA" id="ARBA00022803"/>
    </source>
</evidence>
<keyword evidence="1" id="KW-0677">Repeat</keyword>
<feature type="domain" description="UBA" evidence="5">
    <location>
        <begin position="272"/>
        <end position="313"/>
    </location>
</feature>
<keyword evidence="2 3" id="KW-0802">TPR repeat</keyword>
<dbReference type="PANTHER" id="PTHR22904">
    <property type="entry name" value="TPR REPEAT CONTAINING PROTEIN"/>
    <property type="match status" value="1"/>
</dbReference>
<feature type="compositionally biased region" description="Polar residues" evidence="4">
    <location>
        <begin position="11"/>
        <end position="30"/>
    </location>
</feature>
<feature type="compositionally biased region" description="Polar residues" evidence="4">
    <location>
        <begin position="412"/>
        <end position="423"/>
    </location>
</feature>
<dbReference type="SUPFAM" id="SSF48452">
    <property type="entry name" value="TPR-like"/>
    <property type="match status" value="1"/>
</dbReference>
<name>A0A8H7ESP1_9FUNG</name>
<dbReference type="Gene3D" id="1.25.40.10">
    <property type="entry name" value="Tetratricopeptide repeat domain"/>
    <property type="match status" value="1"/>
</dbReference>
<dbReference type="Gene3D" id="1.10.287.110">
    <property type="entry name" value="DnaJ domain"/>
    <property type="match status" value="1"/>
</dbReference>
<dbReference type="PROSITE" id="PS50030">
    <property type="entry name" value="UBA"/>
    <property type="match status" value="1"/>
</dbReference>
<organism evidence="6 7">
    <name type="scientific">Apophysomyces ossiformis</name>
    <dbReference type="NCBI Taxonomy" id="679940"/>
    <lineage>
        <taxon>Eukaryota</taxon>
        <taxon>Fungi</taxon>
        <taxon>Fungi incertae sedis</taxon>
        <taxon>Mucoromycota</taxon>
        <taxon>Mucoromycotina</taxon>
        <taxon>Mucoromycetes</taxon>
        <taxon>Mucorales</taxon>
        <taxon>Mucorineae</taxon>
        <taxon>Mucoraceae</taxon>
        <taxon>Apophysomyces</taxon>
    </lineage>
</organism>
<feature type="compositionally biased region" description="Low complexity" evidence="4">
    <location>
        <begin position="211"/>
        <end position="228"/>
    </location>
</feature>
<dbReference type="InterPro" id="IPR015940">
    <property type="entry name" value="UBA"/>
</dbReference>
<dbReference type="SUPFAM" id="SSF46565">
    <property type="entry name" value="Chaperone J-domain"/>
    <property type="match status" value="1"/>
</dbReference>
<dbReference type="InterPro" id="IPR019734">
    <property type="entry name" value="TPR_rpt"/>
</dbReference>
<dbReference type="InterPro" id="IPR009060">
    <property type="entry name" value="UBA-like_sf"/>
</dbReference>
<evidence type="ECO:0000256" key="4">
    <source>
        <dbReference type="SAM" id="MobiDB-lite"/>
    </source>
</evidence>
<feature type="repeat" description="TPR" evidence="3">
    <location>
        <begin position="557"/>
        <end position="590"/>
    </location>
</feature>
<dbReference type="FunFam" id="1.10.287.110:FF:000002">
    <property type="entry name" value="putative tyrosine-protein phosphatase auxilin isoform X2"/>
    <property type="match status" value="1"/>
</dbReference>
<feature type="compositionally biased region" description="Basic and acidic residues" evidence="4">
    <location>
        <begin position="469"/>
        <end position="503"/>
    </location>
</feature>
<dbReference type="SMART" id="SM00028">
    <property type="entry name" value="TPR"/>
    <property type="match status" value="3"/>
</dbReference>
<evidence type="ECO:0000313" key="7">
    <source>
        <dbReference type="Proteomes" id="UP000605846"/>
    </source>
</evidence>
<feature type="compositionally biased region" description="Polar residues" evidence="4">
    <location>
        <begin position="333"/>
        <end position="362"/>
    </location>
</feature>
<feature type="compositionally biased region" description="Low complexity" evidence="4">
    <location>
        <begin position="70"/>
        <end position="93"/>
    </location>
</feature>
<dbReference type="PANTHER" id="PTHR22904:SF533">
    <property type="entry name" value="HSP70-HSP90 ORGANIZING PROTEIN 3"/>
    <property type="match status" value="1"/>
</dbReference>
<dbReference type="Pfam" id="PF22562">
    <property type="entry name" value="UBA_7"/>
    <property type="match status" value="1"/>
</dbReference>
<gene>
    <name evidence="6" type="ORF">EC973_004033</name>
</gene>
<dbReference type="SUPFAM" id="SSF46934">
    <property type="entry name" value="UBA-like"/>
    <property type="match status" value="1"/>
</dbReference>
<dbReference type="SMART" id="SM00165">
    <property type="entry name" value="UBA"/>
    <property type="match status" value="1"/>
</dbReference>
<feature type="region of interest" description="Disordered" evidence="4">
    <location>
        <begin position="211"/>
        <end position="273"/>
    </location>
</feature>
<dbReference type="CDD" id="cd14291">
    <property type="entry name" value="UBA1_NUB1_like"/>
    <property type="match status" value="1"/>
</dbReference>
<feature type="region of interest" description="Disordered" evidence="4">
    <location>
        <begin position="131"/>
        <end position="167"/>
    </location>
</feature>